<dbReference type="EMBL" id="CZBU01000004">
    <property type="protein sequence ID" value="CUQ78195.1"/>
    <property type="molecule type" value="Genomic_DNA"/>
</dbReference>
<gene>
    <name evidence="2" type="ORF">ERS852490_01959</name>
</gene>
<evidence type="ECO:0000313" key="2">
    <source>
        <dbReference type="EMBL" id="CUQ78195.1"/>
    </source>
</evidence>
<dbReference type="InterPro" id="IPR046191">
    <property type="entry name" value="DUF6219"/>
</dbReference>
<evidence type="ECO:0000256" key="1">
    <source>
        <dbReference type="SAM" id="Phobius"/>
    </source>
</evidence>
<keyword evidence="1" id="KW-0812">Transmembrane</keyword>
<name>A0A174YSV0_9FIRM</name>
<feature type="transmembrane region" description="Helical" evidence="1">
    <location>
        <begin position="32"/>
        <end position="49"/>
    </location>
</feature>
<reference evidence="2 3" key="1">
    <citation type="submission" date="2015-09" db="EMBL/GenBank/DDBJ databases">
        <authorList>
            <consortium name="Pathogen Informatics"/>
        </authorList>
    </citation>
    <scope>NUCLEOTIDE SEQUENCE [LARGE SCALE GENOMIC DNA]</scope>
    <source>
        <strain evidence="2 3">2789STDY5834875</strain>
    </source>
</reference>
<dbReference type="Pfam" id="PF19727">
    <property type="entry name" value="DUF6219"/>
    <property type="match status" value="1"/>
</dbReference>
<dbReference type="RefSeq" id="WP_055215908.1">
    <property type="nucleotide sequence ID" value="NZ_CZBU01000004.1"/>
</dbReference>
<accession>A0A174YSV0</accession>
<protein>
    <submittedName>
        <fullName evidence="2">Uncharacterized protein</fullName>
    </submittedName>
</protein>
<feature type="transmembrane region" description="Helical" evidence="1">
    <location>
        <begin position="7"/>
        <end position="26"/>
    </location>
</feature>
<proteinExistence type="predicted"/>
<dbReference type="Proteomes" id="UP000095621">
    <property type="component" value="Unassembled WGS sequence"/>
</dbReference>
<dbReference type="AlphaFoldDB" id="A0A174YSV0"/>
<organism evidence="2 3">
    <name type="scientific">Lachnospira eligens</name>
    <dbReference type="NCBI Taxonomy" id="39485"/>
    <lineage>
        <taxon>Bacteria</taxon>
        <taxon>Bacillati</taxon>
        <taxon>Bacillota</taxon>
        <taxon>Clostridia</taxon>
        <taxon>Lachnospirales</taxon>
        <taxon>Lachnospiraceae</taxon>
        <taxon>Lachnospira</taxon>
    </lineage>
</organism>
<keyword evidence="1" id="KW-1133">Transmembrane helix</keyword>
<keyword evidence="1" id="KW-0472">Membrane</keyword>
<dbReference type="OrthoDB" id="1826887at2"/>
<evidence type="ECO:0000313" key="3">
    <source>
        <dbReference type="Proteomes" id="UP000095621"/>
    </source>
</evidence>
<sequence>MKAHKYWSIGAIVTMIGTFYTGYKGLKAAHKYFAFGSLICMIMAVYSGHKMISGNKSTRKQVENTKAEES</sequence>